<dbReference type="EMBL" id="MFPS01000006">
    <property type="protein sequence ID" value="OGH59778.1"/>
    <property type="molecule type" value="Genomic_DNA"/>
</dbReference>
<name>A0A1F6LK64_9BACT</name>
<organism evidence="2 3">
    <name type="scientific">Candidatus Magasanikbacteria bacterium RIFCSPHIGHO2_01_FULL_33_34</name>
    <dbReference type="NCBI Taxonomy" id="1798671"/>
    <lineage>
        <taxon>Bacteria</taxon>
        <taxon>Candidatus Magasanikiibacteriota</taxon>
    </lineage>
</organism>
<keyword evidence="1" id="KW-1133">Transmembrane helix</keyword>
<gene>
    <name evidence="2" type="ORF">A2725_02045</name>
</gene>
<protein>
    <submittedName>
        <fullName evidence="2">Uncharacterized protein</fullName>
    </submittedName>
</protein>
<keyword evidence="1" id="KW-0472">Membrane</keyword>
<dbReference type="Gene3D" id="2.60.120.260">
    <property type="entry name" value="Galactose-binding domain-like"/>
    <property type="match status" value="1"/>
</dbReference>
<accession>A0A1F6LK64</accession>
<evidence type="ECO:0000256" key="1">
    <source>
        <dbReference type="SAM" id="Phobius"/>
    </source>
</evidence>
<keyword evidence="1" id="KW-0812">Transmembrane</keyword>
<reference evidence="2 3" key="1">
    <citation type="journal article" date="2016" name="Nat. Commun.">
        <title>Thousands of microbial genomes shed light on interconnected biogeochemical processes in an aquifer system.</title>
        <authorList>
            <person name="Anantharaman K."/>
            <person name="Brown C.T."/>
            <person name="Hug L.A."/>
            <person name="Sharon I."/>
            <person name="Castelle C.J."/>
            <person name="Probst A.J."/>
            <person name="Thomas B.C."/>
            <person name="Singh A."/>
            <person name="Wilkins M.J."/>
            <person name="Karaoz U."/>
            <person name="Brodie E.L."/>
            <person name="Williams K.H."/>
            <person name="Hubbard S.S."/>
            <person name="Banfield J.F."/>
        </authorList>
    </citation>
    <scope>NUCLEOTIDE SEQUENCE [LARGE SCALE GENOMIC DNA]</scope>
</reference>
<feature type="transmembrane region" description="Helical" evidence="1">
    <location>
        <begin position="7"/>
        <end position="28"/>
    </location>
</feature>
<sequence>MQKRKSSFIIFLVATYFVMDVFGMILFANPVKAQVGGVVSDPGLYGILKVKEAKDTIFNQLTGAAMGAVMNSLSFMVRKVAFDTATAIATGDFGNSPLAFDTSAGQYWSDVTGSVAGELVGSLGEPFGLNLCKIPSPQVNINLKLGLSNLYPKLGPDGVPIGPQPKCEWQQLKDNFSIAALEEKYGEGGSSFASEVFSGSFSFKETGFGVAMESIAQIDNAVGRAGAAADIERIANQGFKDVVSPISGKILTPASQIRKEAESLSAAEQQKLNATQMAGIYGSELRSLPLMAANIFINTLSQQLLKKIMTGLLPDTPDPDKVGGGGASGGIASFFASTLQDNKKAAQRAFNFITAPSINQVDNYDIVGDLVSNRVIDSGFEQAINRGSSNDGVFLTIREAIDANLLHGNWQLIPPTHALNSSEARDCYIKAYCYSNIQKLRKALILPIGFELAALKSNPDKPWTLDRVVNGFDDCNENGEPDANHEACHLINPNWIIKVPQSRCGTEGFGPNLVDNSTPFRAEECMDLQTCISESADGTCIAWGYCTKEKNIWQLDGQECPAQYSTCTSYTNTSSGDKASYLARTIDFAQCTPESVGCQGYSTEKLSNEWITYADINSVGSLKTVGRNGSIYFNRNVETCSASSEGCTVFYGVQRNFNTGLFTLKNNEYIRNTSDIIHLKVAPDYLGCYDTNTGAGSETIINWPQTESEILNMNVPSECGKFAQVCAPLEAGCSLYTSARTGSTVSAVVKEQNGCPAECAGYETFKQRESSFEDEEFPLHFVPSLGTVCSAQHVGCDEFTNVEESSEGGERLEYYNYIRFCEKPNTVPEKVFFSWEGSHSEGFVLRNHRLKQMDAGESAYVAGLAGFDWDSDNNGVPDGSSAVDFAPGSPAYSDNTREAIQNNFEVCNRTNYALAIINVFDPNSAAADCRQFYDNAGNEYYRMMGDTVIISDQCRRLRKTEPRLFVDNDIADGTTCANQGNGVWGDSNGDGVSECNRCYAGGQVDGNTCVYQSLSSESSRCPAVANECRAYTGNTGNNLRLNIIADGFESATTTDGWFLLAPSGSNISISSESLQRGQSSLRISNSAGQEYLIREIELGTTEELVSLQSNGWFELSFWARGAPQDISIRFMQDTNSDGAYNYNLADPASETYGIFTHEVLNADALSSISIGNNWREYRLGPVQFTGDGLSPVVLSFHNVGTAAPYFLDNIQLSQIEDSIYLIKDSWQQEIGYDVNGNGTIEEGESIMANAPSTCFASGENPAGLLPGFALGCSEYTDERSNTYYLTGFASLCREEAVGCQPLFDTNNTLTGEDARLPKIYNLVCSHDDGESGVECSINYFGTTGSCFVPQGEPSCYIPVMNLPIDDNGTANDFNDDEYRDLNDLLAFDFGEINISIDLSSVYIPPESGAPIFLTNRTEYHCPEGDVGCTLMGLQDQIMPSTTTLSYEYSDIYIKDNPERYGEILCTQDKIGCGEYTTGPNTYYFRDPVETGHSICTYKENTASFDGWYIEGFGRCQSQPSNYCRSNSDCADNDCSDIGSIPCYDDYLKDEIYSIWSNDSDRYNGFVGSCQNKYNLCTELVDTVDTSNANPNGQPYYRIFDDKLTERTSECNGQVSLKEGCVLFDKTDQPNKFYNASLTYEASDETNPKYGFVNPQISTDPGVANDTNFLLKVNRDRACSEWLTCSNKLISRDEKGEKQVLCSEYKACEKLKIGGRDDECLTFVQPQYGETFLDEERYTGRDISWYGFEYSGYSLLNKHQILTFGYFTFSTEPENQYLGALLPNIGELPNNCDSEFGDTDGNPCGPGLAGRCFVGKCVNKIDGSSFPNINLSGAVDEDEERLIIHNAIRDGLNDSSCKIFSEEGSPFPYLNIASEPVDEEDAAYTANSRIKRNTSAGSQLNGKSRVEYSIYNNFFSEANLCQGSIDCSCEYNKYDYGNFVDYYPITTSTSYVNPSIPIGICTTGEKDGQPCQTNLDCIVREGGEIVSAGECSKLRQVQTRLGVKGFCLEPDFSRPINGKARYEADQEYACLTWLPIQTSATNIDPNSLHIEAGYYPQLDANPNFASGELYCAGVSGGGLFDADYILDPSVGYDYNDFNDDELNETTSHFSSQVLYSYFPDPVVPVNGRSLHHFTCQTFPSQNYNYGYGFGPVSTSNRITLLSMQTPFGYSGGGTVTFSTFNKLMCNYREENLNDNDIDSVLGFYMRPMAPDDSGITGTFPNPGQFYAGIPWKTVRRMEMDNLGAFIIKLFTSYAWNRIGNNAIPLRVEYNPNKDLDLNGTTAPWRFAPWVGGNPGVDIYEIQNGGFDRRTHPVDLDTDDDGVVNDTSEYGGLYNFNTADNFINEYSVNDFYFIPTVYKGTLRGAVPRTILDLGDPNMSNWTERWDNEVLRLPIKALASNDGNINGSIVPFSGVVIRKDSDYYTDSDYFNNSGYGYYIVNFSLRNKTSIYYGDPMTFSKTDPVSFSQNHLLMWRYVLDRNNSDQSSLFYPDEPDVVKKYILVFFANQTSGALKYDSSDPFGYRTVAPMFMNGILSEGQPEPFVPQSAVNDPFQTDCQRGYVGGGYSNDNEENAHYNPWWAVSVNFGENGEFLGYTTKWCNGYTADNVLTHNENASLGSGIGFAVFADLATQCREIVQVYDRSAFGTARTINKAWTNRVWSLARNIDGTPFAHPFARDATIDQESFGTDDTSSYPLVSRNNILAPYGSLGLSADFLSDLDNTTLLNFSFQDPFVDGIPYSCNLSYADALVRSVPLNLYIRSCPFAPYESTIYRNTFAFRQTVGQEYNGSRVVSTIGRMQVYDPVYYLMPWYAHDALFELFVKQFRVVNLDEAGANPGLQYVDAVLPLADLDRSNTIYGAQTIIRRPAHQPCEFCEPIPEYSFTEYLTQPAVYSLNPVFCSEDDDVNEGADCTVAEYNSFSVGLATGELKDYNNDGQISSVERSAASDIASVDTYTANVKFFAHADDNRMPIRKVSVDWGDGSTITNENKLGLYKNSKPFCANGGNGDEVVPVCKMNFQGKHIPSSITCEEDSDCPENFNVVEPLSIIEAGDDPLLTNPDCMSTQELLALGGTDLETYAMPRFGNAPRACTIEPFEFEHAYRCTATMIDAHITFGSLDSDVQSIILNEVTNYNLSVDIADQINLSSNDVDYTLCQFKPRVQVLDNWGYCNGWCPDDPANPEAGGPFCYSGDVATECAWRDVGSVPPILGVVPTPWTTYRGNIIIIPSEEF</sequence>
<dbReference type="Proteomes" id="UP000177067">
    <property type="component" value="Unassembled WGS sequence"/>
</dbReference>
<evidence type="ECO:0000313" key="3">
    <source>
        <dbReference type="Proteomes" id="UP000177067"/>
    </source>
</evidence>
<proteinExistence type="predicted"/>
<comment type="caution">
    <text evidence="2">The sequence shown here is derived from an EMBL/GenBank/DDBJ whole genome shotgun (WGS) entry which is preliminary data.</text>
</comment>
<evidence type="ECO:0000313" key="2">
    <source>
        <dbReference type="EMBL" id="OGH59778.1"/>
    </source>
</evidence>